<proteinExistence type="predicted"/>
<comment type="caution">
    <text evidence="1">The sequence shown here is derived from an EMBL/GenBank/DDBJ whole genome shotgun (WGS) entry which is preliminary data.</text>
</comment>
<dbReference type="EMBL" id="BAABEO010000019">
    <property type="protein sequence ID" value="GAA3689302.1"/>
    <property type="molecule type" value="Genomic_DNA"/>
</dbReference>
<evidence type="ECO:0000313" key="1">
    <source>
        <dbReference type="EMBL" id="GAA3689302.1"/>
    </source>
</evidence>
<protein>
    <submittedName>
        <fullName evidence="1">Uncharacterized protein</fullName>
    </submittedName>
</protein>
<dbReference type="Proteomes" id="UP001500752">
    <property type="component" value="Unassembled WGS sequence"/>
</dbReference>
<gene>
    <name evidence="1" type="ORF">GCM10023081_28400</name>
</gene>
<dbReference type="RefSeq" id="WP_345151682.1">
    <property type="nucleotide sequence ID" value="NZ_BAABEO010000019.1"/>
</dbReference>
<name>A0ABP7CI73_9MICC</name>
<reference evidence="2" key="1">
    <citation type="journal article" date="2019" name="Int. J. Syst. Evol. Microbiol.">
        <title>The Global Catalogue of Microorganisms (GCM) 10K type strain sequencing project: providing services to taxonomists for standard genome sequencing and annotation.</title>
        <authorList>
            <consortium name="The Broad Institute Genomics Platform"/>
            <consortium name="The Broad Institute Genome Sequencing Center for Infectious Disease"/>
            <person name="Wu L."/>
            <person name="Ma J."/>
        </authorList>
    </citation>
    <scope>NUCLEOTIDE SEQUENCE [LARGE SCALE GENOMIC DNA]</scope>
    <source>
        <strain evidence="2">JCM 30742</strain>
    </source>
</reference>
<keyword evidence="2" id="KW-1185">Reference proteome</keyword>
<sequence length="136" mass="15571">MFRIDVAEDGGKRVFEPESETSVVLTRTAQRSHVKVFLMTQGETRIPFEARLNHAADPVTGDEYRYYTFEAFGCLPTDKPGTGSLEPRDESFWKHRAAAALVVYGRRYDGLESPPERNRVLLEGRFYTRLDFGFDS</sequence>
<organism evidence="1 2">
    <name type="scientific">Arthrobacter ginkgonis</name>
    <dbReference type="NCBI Taxonomy" id="1630594"/>
    <lineage>
        <taxon>Bacteria</taxon>
        <taxon>Bacillati</taxon>
        <taxon>Actinomycetota</taxon>
        <taxon>Actinomycetes</taxon>
        <taxon>Micrococcales</taxon>
        <taxon>Micrococcaceae</taxon>
        <taxon>Arthrobacter</taxon>
    </lineage>
</organism>
<accession>A0ABP7CI73</accession>
<evidence type="ECO:0000313" key="2">
    <source>
        <dbReference type="Proteomes" id="UP001500752"/>
    </source>
</evidence>